<name>A0ABS1BP63_9SPHI</name>
<feature type="domain" description="Rhamnogalacturonase A/B/Epimerase-like pectate lyase" evidence="2">
    <location>
        <begin position="69"/>
        <end position="133"/>
    </location>
</feature>
<dbReference type="InterPro" id="IPR011050">
    <property type="entry name" value="Pectin_lyase_fold/virulence"/>
</dbReference>
<dbReference type="SUPFAM" id="SSF51126">
    <property type="entry name" value="Pectin lyase-like"/>
    <property type="match status" value="1"/>
</dbReference>
<evidence type="ECO:0000259" key="3">
    <source>
        <dbReference type="Pfam" id="PF16315"/>
    </source>
</evidence>
<dbReference type="InterPro" id="IPR012334">
    <property type="entry name" value="Pectin_lyas_fold"/>
</dbReference>
<feature type="signal peptide" evidence="1">
    <location>
        <begin position="1"/>
        <end position="27"/>
    </location>
</feature>
<dbReference type="EMBL" id="JAEHFY010000023">
    <property type="protein sequence ID" value="MBK0384161.1"/>
    <property type="molecule type" value="Genomic_DNA"/>
</dbReference>
<dbReference type="RefSeq" id="WP_200587618.1">
    <property type="nucleotide sequence ID" value="NZ_JAEHFY010000023.1"/>
</dbReference>
<protein>
    <submittedName>
        <fullName evidence="4">DUF4955 domain-containing protein</fullName>
    </submittedName>
</protein>
<dbReference type="Proteomes" id="UP000660024">
    <property type="component" value="Unassembled WGS sequence"/>
</dbReference>
<accession>A0ABS1BP63</accession>
<proteinExistence type="predicted"/>
<feature type="domain" description="DUF4955" evidence="3">
    <location>
        <begin position="373"/>
        <end position="518"/>
    </location>
</feature>
<keyword evidence="5" id="KW-1185">Reference proteome</keyword>
<dbReference type="Pfam" id="PF12708">
    <property type="entry name" value="Pect-lyase_RHGA_epim"/>
    <property type="match status" value="1"/>
</dbReference>
<evidence type="ECO:0000313" key="5">
    <source>
        <dbReference type="Proteomes" id="UP000660024"/>
    </source>
</evidence>
<dbReference type="Pfam" id="PF16315">
    <property type="entry name" value="DUF4955"/>
    <property type="match status" value="1"/>
</dbReference>
<evidence type="ECO:0000259" key="2">
    <source>
        <dbReference type="Pfam" id="PF12708"/>
    </source>
</evidence>
<dbReference type="Gene3D" id="2.160.20.10">
    <property type="entry name" value="Single-stranded right-handed beta-helix, Pectin lyase-like"/>
    <property type="match status" value="1"/>
</dbReference>
<feature type="chain" id="PRO_5046384582" evidence="1">
    <location>
        <begin position="28"/>
        <end position="521"/>
    </location>
</feature>
<gene>
    <name evidence="4" type="ORF">I5M32_14425</name>
</gene>
<organism evidence="4 5">
    <name type="scientific">Pedobacter segetis</name>
    <dbReference type="NCBI Taxonomy" id="2793069"/>
    <lineage>
        <taxon>Bacteria</taxon>
        <taxon>Pseudomonadati</taxon>
        <taxon>Bacteroidota</taxon>
        <taxon>Sphingobacteriia</taxon>
        <taxon>Sphingobacteriales</taxon>
        <taxon>Sphingobacteriaceae</taxon>
        <taxon>Pedobacter</taxon>
    </lineage>
</organism>
<sequence>MKKSINIRGKIIAFFLIQSALLPNTYAQNVANVFKEYQKAPNHSILPNFSYVGYHYGEKEIPKVNSVVFDVTKFGAIPNDDLSDKEAIQNAINAAEKNGGGVVFFPKGKFIAHGVNDTDQQISITSSNIVLRGSGSGSDGTELLMQKTLQPEDPKKMWTVPSLFQVKSTAKDISLGGIAANANIGDFNIVLSKSSNLKPKDWILIKLKDNDSRLVKQEMGVHNVDSTWKSIIDDGVFVRIFCQVKSVSGNKIELFSPLPYKIDVKNKWSVYQFAHVEEVGFEDLAFVGNWTDKFVHHRSWQDDSGYTLLRIGQAVNSWVINCRFTNVSAACTTTAGANISILNCKLTGNSGHEAISNNGGTNILLGKITDEAGMWHSVGVAGSSINTVIWRVSYPSNTSFETHSSQPRNTLLDCVTGGLMDGRGGGAIVNMPNHLSNLIFWNYKQTNAPYTPFDFWPENKSKYWRVVMPIIVGFTGGTTFIKDQLAYEESTGAFVEPKSLYEAQLKLRLGKLPAWINQFNK</sequence>
<comment type="caution">
    <text evidence="4">The sequence shown here is derived from an EMBL/GenBank/DDBJ whole genome shotgun (WGS) entry which is preliminary data.</text>
</comment>
<dbReference type="InterPro" id="IPR024535">
    <property type="entry name" value="RHGA/B-epi-like_pectate_lyase"/>
</dbReference>
<keyword evidence="1" id="KW-0732">Signal</keyword>
<evidence type="ECO:0000256" key="1">
    <source>
        <dbReference type="SAM" id="SignalP"/>
    </source>
</evidence>
<dbReference type="InterPro" id="IPR032532">
    <property type="entry name" value="DUF4955"/>
</dbReference>
<reference evidence="4 5" key="1">
    <citation type="submission" date="2020-12" db="EMBL/GenBank/DDBJ databases">
        <title>Bacterial novel species Pedobacter sp. SD-b isolated from soil.</title>
        <authorList>
            <person name="Jung H.-Y."/>
        </authorList>
    </citation>
    <scope>NUCLEOTIDE SEQUENCE [LARGE SCALE GENOMIC DNA]</scope>
    <source>
        <strain evidence="4 5">SD-b</strain>
    </source>
</reference>
<evidence type="ECO:0000313" key="4">
    <source>
        <dbReference type="EMBL" id="MBK0384161.1"/>
    </source>
</evidence>